<dbReference type="Proteomes" id="UP000249829">
    <property type="component" value="Unassembled WGS sequence"/>
</dbReference>
<gene>
    <name evidence="2" type="ORF">BO99DRAFT_11077</name>
</gene>
<feature type="compositionally biased region" description="Basic residues" evidence="1">
    <location>
        <begin position="122"/>
        <end position="134"/>
    </location>
</feature>
<organism evidence="2 3">
    <name type="scientific">Aspergillus violaceofuscus (strain CBS 115571)</name>
    <dbReference type="NCBI Taxonomy" id="1450538"/>
    <lineage>
        <taxon>Eukaryota</taxon>
        <taxon>Fungi</taxon>
        <taxon>Dikarya</taxon>
        <taxon>Ascomycota</taxon>
        <taxon>Pezizomycotina</taxon>
        <taxon>Eurotiomycetes</taxon>
        <taxon>Eurotiomycetidae</taxon>
        <taxon>Eurotiales</taxon>
        <taxon>Aspergillaceae</taxon>
        <taxon>Aspergillus</taxon>
    </lineage>
</organism>
<dbReference type="EMBL" id="KZ825201">
    <property type="protein sequence ID" value="PYI14879.1"/>
    <property type="molecule type" value="Genomic_DNA"/>
</dbReference>
<proteinExistence type="predicted"/>
<evidence type="ECO:0000256" key="1">
    <source>
        <dbReference type="SAM" id="MobiDB-lite"/>
    </source>
</evidence>
<feature type="region of interest" description="Disordered" evidence="1">
    <location>
        <begin position="88"/>
        <end position="134"/>
    </location>
</feature>
<sequence>MRTNLHPSSQTTKRKAQIFSDITIKPNPAPHQNSPNPTLKQVRFNSNPDSLTTSLDSPPTQRITIGTPLQTTFTLTAYSKGCDLLGQRPLNRRRRKPVVVYRQSHESDHAAAYDTSCNQTRKDKRHRNGRRDSS</sequence>
<reference evidence="2 3" key="1">
    <citation type="submission" date="2018-02" db="EMBL/GenBank/DDBJ databases">
        <title>The genomes of Aspergillus section Nigri reveals drivers in fungal speciation.</title>
        <authorList>
            <consortium name="DOE Joint Genome Institute"/>
            <person name="Vesth T.C."/>
            <person name="Nybo J."/>
            <person name="Theobald S."/>
            <person name="Brandl J."/>
            <person name="Frisvad J.C."/>
            <person name="Nielsen K.F."/>
            <person name="Lyhne E.K."/>
            <person name="Kogle M.E."/>
            <person name="Kuo A."/>
            <person name="Riley R."/>
            <person name="Clum A."/>
            <person name="Nolan M."/>
            <person name="Lipzen A."/>
            <person name="Salamov A."/>
            <person name="Henrissat B."/>
            <person name="Wiebenga A."/>
            <person name="De vries R.P."/>
            <person name="Grigoriev I.V."/>
            <person name="Mortensen U.H."/>
            <person name="Andersen M.R."/>
            <person name="Baker S.E."/>
        </authorList>
    </citation>
    <scope>NUCLEOTIDE SEQUENCE [LARGE SCALE GENOMIC DNA]</scope>
    <source>
        <strain evidence="2 3">CBS 115571</strain>
    </source>
</reference>
<feature type="compositionally biased region" description="Polar residues" evidence="1">
    <location>
        <begin position="30"/>
        <end position="64"/>
    </location>
</feature>
<feature type="region of interest" description="Disordered" evidence="1">
    <location>
        <begin position="23"/>
        <end position="64"/>
    </location>
</feature>
<keyword evidence="3" id="KW-1185">Reference proteome</keyword>
<evidence type="ECO:0000313" key="2">
    <source>
        <dbReference type="EMBL" id="PYI14879.1"/>
    </source>
</evidence>
<name>A0A2V5GU35_ASPV1</name>
<protein>
    <submittedName>
        <fullName evidence="2">Uncharacterized protein</fullName>
    </submittedName>
</protein>
<dbReference type="AlphaFoldDB" id="A0A2V5GU35"/>
<accession>A0A2V5GU35</accession>
<evidence type="ECO:0000313" key="3">
    <source>
        <dbReference type="Proteomes" id="UP000249829"/>
    </source>
</evidence>